<keyword evidence="4" id="KW-1185">Reference proteome</keyword>
<protein>
    <submittedName>
        <fullName evidence="3">Transcriptional regulator, AbrB family</fullName>
    </submittedName>
</protein>
<keyword evidence="1" id="KW-0238">DNA-binding</keyword>
<evidence type="ECO:0000313" key="4">
    <source>
        <dbReference type="Proteomes" id="UP000198703"/>
    </source>
</evidence>
<evidence type="ECO:0000256" key="1">
    <source>
        <dbReference type="PROSITE-ProRule" id="PRU01076"/>
    </source>
</evidence>
<dbReference type="PROSITE" id="PS51740">
    <property type="entry name" value="SPOVT_ABRB"/>
    <property type="match status" value="1"/>
</dbReference>
<evidence type="ECO:0000259" key="2">
    <source>
        <dbReference type="PROSITE" id="PS51740"/>
    </source>
</evidence>
<dbReference type="Pfam" id="PF04014">
    <property type="entry name" value="MazE_antitoxin"/>
    <property type="match status" value="1"/>
</dbReference>
<dbReference type="Gene3D" id="2.10.260.10">
    <property type="match status" value="1"/>
</dbReference>
<feature type="domain" description="SpoVT-AbrB" evidence="2">
    <location>
        <begin position="1"/>
        <end position="47"/>
    </location>
</feature>
<dbReference type="EMBL" id="FNQM01000004">
    <property type="protein sequence ID" value="SEA35583.1"/>
    <property type="molecule type" value="Genomic_DNA"/>
</dbReference>
<reference evidence="3 4" key="1">
    <citation type="submission" date="2016-10" db="EMBL/GenBank/DDBJ databases">
        <authorList>
            <person name="de Groot N.N."/>
        </authorList>
    </citation>
    <scope>NUCLEOTIDE SEQUENCE [LARGE SCALE GENOMIC DNA]</scope>
    <source>
        <strain evidence="3 4">DSM 15345</strain>
    </source>
</reference>
<name>A0A1H4AHT5_9RHOB</name>
<dbReference type="SUPFAM" id="SSF89447">
    <property type="entry name" value="AbrB/MazE/MraZ-like"/>
    <property type="match status" value="1"/>
</dbReference>
<dbReference type="AlphaFoldDB" id="A0A1H4AHT5"/>
<dbReference type="GO" id="GO:0003677">
    <property type="term" value="F:DNA binding"/>
    <property type="evidence" value="ECO:0007669"/>
    <property type="project" value="UniProtKB-UniRule"/>
</dbReference>
<dbReference type="NCBIfam" id="TIGR01439">
    <property type="entry name" value="lp_hng_hel_AbrB"/>
    <property type="match status" value="1"/>
</dbReference>
<dbReference type="RefSeq" id="WP_093252262.1">
    <property type="nucleotide sequence ID" value="NZ_FNQM01000004.1"/>
</dbReference>
<dbReference type="InterPro" id="IPR037914">
    <property type="entry name" value="SpoVT-AbrB_sf"/>
</dbReference>
<dbReference type="STRING" id="89524.SAMN05444370_104239"/>
<dbReference type="SMART" id="SM00966">
    <property type="entry name" value="SpoVT_AbrB"/>
    <property type="match status" value="1"/>
</dbReference>
<sequence length="80" mass="8769">MYESTVTAKGQTTLPKHVRDLLGLEAGDRIRYLVTGDTVRILRPRKAMSLCGALKREGPAISLEAMDAAVRARASRMDDP</sequence>
<organism evidence="3 4">
    <name type="scientific">Rubrimonas cliftonensis</name>
    <dbReference type="NCBI Taxonomy" id="89524"/>
    <lineage>
        <taxon>Bacteria</taxon>
        <taxon>Pseudomonadati</taxon>
        <taxon>Pseudomonadota</taxon>
        <taxon>Alphaproteobacteria</taxon>
        <taxon>Rhodobacterales</taxon>
        <taxon>Paracoccaceae</taxon>
        <taxon>Rubrimonas</taxon>
    </lineage>
</organism>
<proteinExistence type="predicted"/>
<evidence type="ECO:0000313" key="3">
    <source>
        <dbReference type="EMBL" id="SEA35583.1"/>
    </source>
</evidence>
<accession>A0A1H4AHT5</accession>
<dbReference type="OrthoDB" id="9809003at2"/>
<dbReference type="Proteomes" id="UP000198703">
    <property type="component" value="Unassembled WGS sequence"/>
</dbReference>
<dbReference type="InterPro" id="IPR007159">
    <property type="entry name" value="SpoVT-AbrB_dom"/>
</dbReference>
<gene>
    <name evidence="3" type="ORF">SAMN05444370_104239</name>
</gene>